<evidence type="ECO:0000313" key="1">
    <source>
        <dbReference type="EMBL" id="KAL1205896.1"/>
    </source>
</evidence>
<dbReference type="Proteomes" id="UP001558713">
    <property type="component" value="Unassembled WGS sequence"/>
</dbReference>
<accession>A0ABD1AIJ0</accession>
<name>A0ABD1AIJ0_CARAN</name>
<protein>
    <submittedName>
        <fullName evidence="1">Biotin carboxyl carrier protein of acetyl-CoA carboxylase 2</fullName>
    </submittedName>
</protein>
<organism evidence="1 2">
    <name type="scientific">Cardamine amara subsp. amara</name>
    <dbReference type="NCBI Taxonomy" id="228776"/>
    <lineage>
        <taxon>Eukaryota</taxon>
        <taxon>Viridiplantae</taxon>
        <taxon>Streptophyta</taxon>
        <taxon>Embryophyta</taxon>
        <taxon>Tracheophyta</taxon>
        <taxon>Spermatophyta</taxon>
        <taxon>Magnoliopsida</taxon>
        <taxon>eudicotyledons</taxon>
        <taxon>Gunneridae</taxon>
        <taxon>Pentapetalae</taxon>
        <taxon>rosids</taxon>
        <taxon>malvids</taxon>
        <taxon>Brassicales</taxon>
        <taxon>Brassicaceae</taxon>
        <taxon>Cardamineae</taxon>
        <taxon>Cardamine</taxon>
    </lineage>
</organism>
<comment type="caution">
    <text evidence="1">The sequence shown here is derived from an EMBL/GenBank/DDBJ whole genome shotgun (WGS) entry which is preliminary data.</text>
</comment>
<gene>
    <name evidence="1" type="ORF">V5N11_017978</name>
</gene>
<keyword evidence="2" id="KW-1185">Reference proteome</keyword>
<dbReference type="EMBL" id="JBANAX010000510">
    <property type="protein sequence ID" value="KAL1205896.1"/>
    <property type="molecule type" value="Genomic_DNA"/>
</dbReference>
<proteinExistence type="predicted"/>
<sequence length="66" mass="6948">MAALSVSSAKICAPNWRVGSIPGISTQRPNGISFPSDVSQNQSTIWRLRATTNEVVSNSTPMTNGG</sequence>
<reference evidence="1 2" key="1">
    <citation type="submission" date="2024-04" db="EMBL/GenBank/DDBJ databases">
        <title>Genome assembly C_amara_ONT_v2.</title>
        <authorList>
            <person name="Yant L."/>
            <person name="Moore C."/>
            <person name="Slenker M."/>
        </authorList>
    </citation>
    <scope>NUCLEOTIDE SEQUENCE [LARGE SCALE GENOMIC DNA]</scope>
    <source>
        <tissue evidence="1">Leaf</tissue>
    </source>
</reference>
<evidence type="ECO:0000313" key="2">
    <source>
        <dbReference type="Proteomes" id="UP001558713"/>
    </source>
</evidence>
<dbReference type="AlphaFoldDB" id="A0ABD1AIJ0"/>